<dbReference type="KEGG" id="cmet:K6K41_06245"/>
<dbReference type="Proteomes" id="UP000825701">
    <property type="component" value="Chromosome"/>
</dbReference>
<dbReference type="AlphaFoldDB" id="A0A9E6RD71"/>
<organism evidence="1 2">
    <name type="scientific">Chenggangzhangella methanolivorans</name>
    <dbReference type="NCBI Taxonomy" id="1437009"/>
    <lineage>
        <taxon>Bacteria</taxon>
        <taxon>Pseudomonadati</taxon>
        <taxon>Pseudomonadota</taxon>
        <taxon>Alphaproteobacteria</taxon>
        <taxon>Hyphomicrobiales</taxon>
        <taxon>Methylopilaceae</taxon>
        <taxon>Chenggangzhangella</taxon>
    </lineage>
</organism>
<dbReference type="EMBL" id="CP081869">
    <property type="protein sequence ID" value="QZO01149.1"/>
    <property type="molecule type" value="Genomic_DNA"/>
</dbReference>
<keyword evidence="2" id="KW-1185">Reference proteome</keyword>
<dbReference type="RefSeq" id="WP_261404386.1">
    <property type="nucleotide sequence ID" value="NZ_CP081869.1"/>
</dbReference>
<proteinExistence type="predicted"/>
<reference evidence="1" key="1">
    <citation type="submission" date="2021-08" db="EMBL/GenBank/DDBJ databases">
        <authorList>
            <person name="Zhang H."/>
            <person name="Xu M."/>
            <person name="Yu Z."/>
            <person name="Yang L."/>
            <person name="Cai Y."/>
        </authorList>
    </citation>
    <scope>NUCLEOTIDE SEQUENCE</scope>
    <source>
        <strain evidence="1">CHL1</strain>
    </source>
</reference>
<evidence type="ECO:0000313" key="1">
    <source>
        <dbReference type="EMBL" id="QZO01149.1"/>
    </source>
</evidence>
<protein>
    <submittedName>
        <fullName evidence="1">Uncharacterized protein</fullName>
    </submittedName>
</protein>
<gene>
    <name evidence="1" type="ORF">K6K41_06245</name>
</gene>
<sequence>MDEIESLGLGNQPAIAIEFSKRTISFYPTGVEAEESVVRLEVGEEDLESTPVLNLLERFAEKFVVTPNCQESQIRTWLDGTNYIPVKAAEKNIQELLWLFLSSRLIDNHKIEMEHTLRSGRVDIVIRKRMAAGLWKTSAAVELKVVRSFSSTGRPTPAAALVKHIARGYKQIREYRKELEATEGWLVTYDMRKIDARGNDLYSPHSAAAVADELNLHLEALYGTADDYRDSCAA</sequence>
<accession>A0A9E6RD71</accession>
<name>A0A9E6RD71_9HYPH</name>
<evidence type="ECO:0000313" key="2">
    <source>
        <dbReference type="Proteomes" id="UP000825701"/>
    </source>
</evidence>